<reference evidence="1" key="1">
    <citation type="submission" date="2021-06" db="EMBL/GenBank/DDBJ databases">
        <title>Parelaphostrongylus tenuis whole genome reference sequence.</title>
        <authorList>
            <person name="Garwood T.J."/>
            <person name="Larsen P.A."/>
            <person name="Fountain-Jones N.M."/>
            <person name="Garbe J.R."/>
            <person name="Macchietto M.G."/>
            <person name="Kania S.A."/>
            <person name="Gerhold R.W."/>
            <person name="Richards J.E."/>
            <person name="Wolf T.M."/>
        </authorList>
    </citation>
    <scope>NUCLEOTIDE SEQUENCE</scope>
    <source>
        <strain evidence="1">MNPRO001-30</strain>
        <tissue evidence="1">Meninges</tissue>
    </source>
</reference>
<dbReference type="SUPFAM" id="SSF46966">
    <property type="entry name" value="Spectrin repeat"/>
    <property type="match status" value="2"/>
</dbReference>
<name>A0AAD5RC32_PARTN</name>
<dbReference type="AlphaFoldDB" id="A0AAD5RC32"/>
<dbReference type="Proteomes" id="UP001196413">
    <property type="component" value="Unassembled WGS sequence"/>
</dbReference>
<keyword evidence="2" id="KW-1185">Reference proteome</keyword>
<proteinExistence type="predicted"/>
<dbReference type="PANTHER" id="PTHR11915">
    <property type="entry name" value="SPECTRIN/FILAMIN RELATED CYTOSKELETAL PROTEIN"/>
    <property type="match status" value="1"/>
</dbReference>
<gene>
    <name evidence="1" type="ORF">KIN20_036093</name>
</gene>
<dbReference type="Gene3D" id="1.20.58.60">
    <property type="match status" value="2"/>
</dbReference>
<protein>
    <submittedName>
        <fullName evidence="1">Uncharacterized protein</fullName>
    </submittedName>
</protein>
<comment type="caution">
    <text evidence="1">The sequence shown here is derived from an EMBL/GenBank/DDBJ whole genome shotgun (WGS) entry which is preliminary data.</text>
</comment>
<dbReference type="EMBL" id="JAHQIW010007318">
    <property type="protein sequence ID" value="KAJ1373630.1"/>
    <property type="molecule type" value="Genomic_DNA"/>
</dbReference>
<organism evidence="1 2">
    <name type="scientific">Parelaphostrongylus tenuis</name>
    <name type="common">Meningeal worm</name>
    <dbReference type="NCBI Taxonomy" id="148309"/>
    <lineage>
        <taxon>Eukaryota</taxon>
        <taxon>Metazoa</taxon>
        <taxon>Ecdysozoa</taxon>
        <taxon>Nematoda</taxon>
        <taxon>Chromadorea</taxon>
        <taxon>Rhabditida</taxon>
        <taxon>Rhabditina</taxon>
        <taxon>Rhabditomorpha</taxon>
        <taxon>Strongyloidea</taxon>
        <taxon>Metastrongylidae</taxon>
        <taxon>Parelaphostrongylus</taxon>
    </lineage>
</organism>
<sequence>MEEDYGHISSDLLKWIYETIKQLESRRFPNSLHGMREELGKFNQFRTIEKPPKYKEKGELEALFFTIQTKRKAMGRKQYAPPQGLFMHDIESAWEKLDRAENDRQLAIIAELQRQERLEQEAQRFHKKANLRESWIRNVQAVLEEMDHGRTAAEVEKSLKKTTSYCERYPCSGRTIHTSHFDVY</sequence>
<accession>A0AAD5RC32</accession>
<evidence type="ECO:0000313" key="2">
    <source>
        <dbReference type="Proteomes" id="UP001196413"/>
    </source>
</evidence>
<evidence type="ECO:0000313" key="1">
    <source>
        <dbReference type="EMBL" id="KAJ1373630.1"/>
    </source>
</evidence>